<accession>A0ABS5LJ27</accession>
<comment type="similarity">
    <text evidence="1">In the N-terminal section; belongs to the LXG family.</text>
</comment>
<protein>
    <submittedName>
        <fullName evidence="4">LXG domain-containing protein</fullName>
    </submittedName>
</protein>
<feature type="domain" description="LXG" evidence="3">
    <location>
        <begin position="1"/>
        <end position="235"/>
    </location>
</feature>
<proteinExistence type="inferred from homology"/>
<gene>
    <name evidence="4" type="ORF">J9317_18635</name>
</gene>
<comment type="caution">
    <text evidence="4">The sequence shown here is derived from an EMBL/GenBank/DDBJ whole genome shotgun (WGS) entry which is preliminary data.</text>
</comment>
<evidence type="ECO:0000313" key="4">
    <source>
        <dbReference type="EMBL" id="MBS2970764.1"/>
    </source>
</evidence>
<dbReference type="RefSeq" id="WP_211561412.1">
    <property type="nucleotide sequence ID" value="NZ_JAGVRK010000001.1"/>
</dbReference>
<keyword evidence="5" id="KW-1185">Reference proteome</keyword>
<evidence type="ECO:0000259" key="3">
    <source>
        <dbReference type="PROSITE" id="PS51756"/>
    </source>
</evidence>
<keyword evidence="2" id="KW-0175">Coiled coil</keyword>
<evidence type="ECO:0000256" key="2">
    <source>
        <dbReference type="SAM" id="Coils"/>
    </source>
</evidence>
<evidence type="ECO:0000256" key="1">
    <source>
        <dbReference type="ARBA" id="ARBA00034117"/>
    </source>
</evidence>
<name>A0ABS5LJ27_9BACI</name>
<reference evidence="4 5" key="1">
    <citation type="submission" date="2021-04" db="EMBL/GenBank/DDBJ databases">
        <title>Metabacillus sp. strain KIGAM252 whole genome sequence.</title>
        <authorList>
            <person name="Seo M.-J."/>
            <person name="Cho E.-S."/>
            <person name="Hwang C.Y."/>
            <person name="Yoon D.J."/>
        </authorList>
    </citation>
    <scope>NUCLEOTIDE SEQUENCE [LARGE SCALE GENOMIC DNA]</scope>
    <source>
        <strain evidence="4 5">KIGAM252</strain>
    </source>
</reference>
<evidence type="ECO:0000313" key="5">
    <source>
        <dbReference type="Proteomes" id="UP000682403"/>
    </source>
</evidence>
<sequence length="513" mass="55302">MKTLDVESLSQGIKTALAEIKSQKEQLKKVEADVKSIENLHTALTGKGGQAIRSFYGETHKPLLAYYDFLFENYERVLKKMKKDLSELEPEKNGVIKQSFLESELTQGLNETKNYTSDLTDEANGIIDTIKSIAPVRNLDDSGVAGKVSEGKKDMEETIKQLTEYDQSQTSELTTVEQDVEKLTSYVNQISGMYDSGKLSVGGYVPGQLSDVKSARELNGDLAEKRFMHLGNIIASPLNTLNEKLGIADAALIATQIAGAGFKYKLAKKLTVRYRNNIKPQFWDRIKGNYEFTVSSDRSLTSKGKHRDKTAKFLINLMREENPSNSFRKMAQNFVNTYDSPSHLIKHAFGFPKNSNGWINGKGFQNQVKDRVSAGSKDVVKTVFKAGGLKTAAKFVPGAATAVSFVGNAAEMFSPENSRKTVAERIGRSLAGVGTDMVAIGAGAKIGAIAGTAIGGPVGTVIGGAVGGLVGGVASTIVGDKVKDAGEKIFGAGEKLISKGINTTVKSVTGWFN</sequence>
<dbReference type="InterPro" id="IPR006829">
    <property type="entry name" value="LXG_dom"/>
</dbReference>
<feature type="coiled-coil region" evidence="2">
    <location>
        <begin position="6"/>
        <end position="40"/>
    </location>
</feature>
<dbReference type="PROSITE" id="PS51756">
    <property type="entry name" value="LXG"/>
    <property type="match status" value="1"/>
</dbReference>
<dbReference type="Proteomes" id="UP000682403">
    <property type="component" value="Unassembled WGS sequence"/>
</dbReference>
<dbReference type="Pfam" id="PF04740">
    <property type="entry name" value="LXG"/>
    <property type="match status" value="1"/>
</dbReference>
<organism evidence="4 5">
    <name type="scientific">Metabacillus flavus</name>
    <dbReference type="NCBI Taxonomy" id="2823519"/>
    <lineage>
        <taxon>Bacteria</taxon>
        <taxon>Bacillati</taxon>
        <taxon>Bacillota</taxon>
        <taxon>Bacilli</taxon>
        <taxon>Bacillales</taxon>
        <taxon>Bacillaceae</taxon>
        <taxon>Metabacillus</taxon>
    </lineage>
</organism>
<dbReference type="EMBL" id="JAGVRK010000001">
    <property type="protein sequence ID" value="MBS2970764.1"/>
    <property type="molecule type" value="Genomic_DNA"/>
</dbReference>